<gene>
    <name evidence="2" type="ORF">D0Y65_033934</name>
</gene>
<name>A0A445HNR7_GLYSO</name>
<evidence type="ECO:0000313" key="3">
    <source>
        <dbReference type="Proteomes" id="UP000289340"/>
    </source>
</evidence>
<keyword evidence="3" id="KW-1185">Reference proteome</keyword>
<sequence length="301" mass="33461">MWIRTQSDDAFLKLWILDAPYVAHIQSKVYQSPKVLYLRVMVVEAGSSNHVSSLLNHFQEILEHDRKSSLKIAYSLFQIDPITLLTANANNISYPDVEHHILPRSSSSKSPSPALASTTFANSSLLTTRPAPPTPSFIADVAYAGLVSSNQLREANSIFDPSVLDVGQNLVIPLPCTCFNSSDNSLPAIYLSYVVRLVDTLVAIAARYFTMNVNAMGSTAINDEDILTVQIPDCIWGTLKDIRKHAIVNCELSFPLQYLQRRECGTTPERVPQMQLAAPPFSLLLILSRQQQWQHTLTPLP</sequence>
<accession>A0A445HNR7</accession>
<dbReference type="AlphaFoldDB" id="A0A445HNR7"/>
<dbReference type="Proteomes" id="UP000289340">
    <property type="component" value="Chromosome 12"/>
</dbReference>
<organism evidence="2 3">
    <name type="scientific">Glycine soja</name>
    <name type="common">Wild soybean</name>
    <dbReference type="NCBI Taxonomy" id="3848"/>
    <lineage>
        <taxon>Eukaryota</taxon>
        <taxon>Viridiplantae</taxon>
        <taxon>Streptophyta</taxon>
        <taxon>Embryophyta</taxon>
        <taxon>Tracheophyta</taxon>
        <taxon>Spermatophyta</taxon>
        <taxon>Magnoliopsida</taxon>
        <taxon>eudicotyledons</taxon>
        <taxon>Gunneridae</taxon>
        <taxon>Pentapetalae</taxon>
        <taxon>rosids</taxon>
        <taxon>fabids</taxon>
        <taxon>Fabales</taxon>
        <taxon>Fabaceae</taxon>
        <taxon>Papilionoideae</taxon>
        <taxon>50 kb inversion clade</taxon>
        <taxon>NPAAA clade</taxon>
        <taxon>indigoferoid/millettioid clade</taxon>
        <taxon>Phaseoleae</taxon>
        <taxon>Glycine</taxon>
        <taxon>Glycine subgen. Soja</taxon>
    </lineage>
</organism>
<dbReference type="InterPro" id="IPR018392">
    <property type="entry name" value="LysM"/>
</dbReference>
<dbReference type="EMBL" id="QZWG01000012">
    <property type="protein sequence ID" value="RZB75260.1"/>
    <property type="molecule type" value="Genomic_DNA"/>
</dbReference>
<protein>
    <submittedName>
        <fullName evidence="2">LysM domain-containing GPI-anchored protein 1</fullName>
    </submittedName>
</protein>
<reference evidence="2 3" key="1">
    <citation type="submission" date="2018-09" db="EMBL/GenBank/DDBJ databases">
        <title>A high-quality reference genome of wild soybean provides a powerful tool to mine soybean genomes.</title>
        <authorList>
            <person name="Xie M."/>
            <person name="Chung C.Y.L."/>
            <person name="Li M.-W."/>
            <person name="Wong F.-L."/>
            <person name="Chan T.-F."/>
            <person name="Lam H.-M."/>
        </authorList>
    </citation>
    <scope>NUCLEOTIDE SEQUENCE [LARGE SCALE GENOMIC DNA]</scope>
    <source>
        <strain evidence="3">cv. W05</strain>
        <tissue evidence="2">Hypocotyl of etiolated seedlings</tissue>
    </source>
</reference>
<evidence type="ECO:0000313" key="2">
    <source>
        <dbReference type="EMBL" id="RZB75260.1"/>
    </source>
</evidence>
<comment type="caution">
    <text evidence="2">The sequence shown here is derived from an EMBL/GenBank/DDBJ whole genome shotgun (WGS) entry which is preliminary data.</text>
</comment>
<dbReference type="PANTHER" id="PTHR33734">
    <property type="entry name" value="LYSM DOMAIN-CONTAINING GPI-ANCHORED PROTEIN 2"/>
    <property type="match status" value="1"/>
</dbReference>
<evidence type="ECO:0000259" key="1">
    <source>
        <dbReference type="Pfam" id="PF01476"/>
    </source>
</evidence>
<feature type="domain" description="LysM" evidence="1">
    <location>
        <begin position="146"/>
        <end position="173"/>
    </location>
</feature>
<dbReference type="PANTHER" id="PTHR33734:SF35">
    <property type="entry name" value="LYSM DOMAIN-CONTAINING GPI-ANCHORED PROTEIN 1"/>
    <property type="match status" value="1"/>
</dbReference>
<proteinExistence type="predicted"/>
<dbReference type="Pfam" id="PF01476">
    <property type="entry name" value="LysM"/>
    <property type="match status" value="1"/>
</dbReference>